<dbReference type="InterPro" id="IPR009012">
    <property type="entry name" value="GrpE_head"/>
</dbReference>
<evidence type="ECO:0000256" key="3">
    <source>
        <dbReference type="ARBA" id="ARBA00011738"/>
    </source>
</evidence>
<dbReference type="SUPFAM" id="SSF58014">
    <property type="entry name" value="Coiled-coil domain of nucleotide exchange factor GrpE"/>
    <property type="match status" value="1"/>
</dbReference>
<evidence type="ECO:0000256" key="1">
    <source>
        <dbReference type="ARBA" id="ARBA00004496"/>
    </source>
</evidence>
<protein>
    <recommendedName>
        <fullName evidence="8 10">Protein GrpE</fullName>
    </recommendedName>
    <alternativeName>
        <fullName evidence="9 10">HSP-70 cofactor</fullName>
    </alternativeName>
</protein>
<dbReference type="Gene3D" id="2.30.22.10">
    <property type="entry name" value="Head domain of nucleotide exchange factor GrpE"/>
    <property type="match status" value="1"/>
</dbReference>
<dbReference type="SUPFAM" id="SSF51064">
    <property type="entry name" value="Head domain of nucleotide exchange factor GrpE"/>
    <property type="match status" value="1"/>
</dbReference>
<dbReference type="PANTHER" id="PTHR21237:SF23">
    <property type="entry name" value="GRPE PROTEIN HOMOLOG, MITOCHONDRIAL"/>
    <property type="match status" value="1"/>
</dbReference>
<evidence type="ECO:0000256" key="2">
    <source>
        <dbReference type="ARBA" id="ARBA00009054"/>
    </source>
</evidence>
<evidence type="ECO:0000256" key="5">
    <source>
        <dbReference type="ARBA" id="ARBA00023016"/>
    </source>
</evidence>
<keyword evidence="15" id="KW-1185">Reference proteome</keyword>
<comment type="similarity">
    <text evidence="2 10 12">Belongs to the GrpE family.</text>
</comment>
<sequence>MTDAERAAGSEETVEEPPVVRDRRRVDPETGELREPEHADDLADASAEADGAAAGDDEVARARAEAAERLEDLRRLQAEYVNYRRRVERDRELVRENAKAEVLAELLPVLDDIGRARDHGDLTGAFRSVGEAVESVTGKAGLERFGEPGDEFDPTVHEALMHGYADDVDVPTCTQILQPGYRVGERVIRPARVAVSEPTEALPEGGAESADPLPEPAPEAQGEQDTAADTDTRQQES</sequence>
<dbReference type="GO" id="GO:0051082">
    <property type="term" value="F:unfolded protein binding"/>
    <property type="evidence" value="ECO:0007669"/>
    <property type="project" value="TreeGrafter"/>
</dbReference>
<dbReference type="HAMAP" id="MF_01151">
    <property type="entry name" value="GrpE"/>
    <property type="match status" value="1"/>
</dbReference>
<dbReference type="PROSITE" id="PS01071">
    <property type="entry name" value="GRPE"/>
    <property type="match status" value="1"/>
</dbReference>
<dbReference type="GO" id="GO:0051087">
    <property type="term" value="F:protein-folding chaperone binding"/>
    <property type="evidence" value="ECO:0007669"/>
    <property type="project" value="InterPro"/>
</dbReference>
<dbReference type="InterPro" id="IPR013805">
    <property type="entry name" value="GrpE_CC"/>
</dbReference>
<comment type="caution">
    <text evidence="14">The sequence shown here is derived from an EMBL/GenBank/DDBJ whole genome shotgun (WGS) entry which is preliminary data.</text>
</comment>
<evidence type="ECO:0000256" key="4">
    <source>
        <dbReference type="ARBA" id="ARBA00022490"/>
    </source>
</evidence>
<evidence type="ECO:0000256" key="6">
    <source>
        <dbReference type="ARBA" id="ARBA00023186"/>
    </source>
</evidence>
<organism evidence="14 15">
    <name type="scientific">Haloactinopolyspora alba</name>
    <dbReference type="NCBI Taxonomy" id="648780"/>
    <lineage>
        <taxon>Bacteria</taxon>
        <taxon>Bacillati</taxon>
        <taxon>Actinomycetota</taxon>
        <taxon>Actinomycetes</taxon>
        <taxon>Jiangellales</taxon>
        <taxon>Jiangellaceae</taxon>
        <taxon>Haloactinopolyspora</taxon>
    </lineage>
</organism>
<feature type="region of interest" description="Disordered" evidence="13">
    <location>
        <begin position="1"/>
        <end position="60"/>
    </location>
</feature>
<comment type="function">
    <text evidence="7 10 11">Participates actively in the response to hyperosmotic and heat shock by preventing the aggregation of stress-denatured proteins, in association with DnaK and GrpE. It is the nucleotide exchange factor for DnaK and may function as a thermosensor. Unfolded proteins bind initially to DnaJ; upon interaction with the DnaJ-bound protein, DnaK hydrolyzes its bound ATP, resulting in the formation of a stable complex. GrpE releases ADP from DnaK; ATP binding to DnaK triggers the release of the substrate protein, thus completing the reaction cycle. Several rounds of ATP-dependent interactions between DnaJ, DnaK and GrpE are required for fully efficient folding.</text>
</comment>
<evidence type="ECO:0000256" key="11">
    <source>
        <dbReference type="RuleBase" id="RU000639"/>
    </source>
</evidence>
<dbReference type="GO" id="GO:0005737">
    <property type="term" value="C:cytoplasm"/>
    <property type="evidence" value="ECO:0007669"/>
    <property type="project" value="UniProtKB-SubCell"/>
</dbReference>
<proteinExistence type="inferred from homology"/>
<evidence type="ECO:0000256" key="13">
    <source>
        <dbReference type="SAM" id="MobiDB-lite"/>
    </source>
</evidence>
<dbReference type="InterPro" id="IPR000740">
    <property type="entry name" value="GrpE"/>
</dbReference>
<feature type="region of interest" description="Disordered" evidence="13">
    <location>
        <begin position="194"/>
        <end position="237"/>
    </location>
</feature>
<dbReference type="FunFam" id="2.30.22.10:FF:000001">
    <property type="entry name" value="Protein GrpE"/>
    <property type="match status" value="1"/>
</dbReference>
<dbReference type="AlphaFoldDB" id="A0A2P8DYR4"/>
<comment type="subunit">
    <text evidence="3 10">Homodimer.</text>
</comment>
<name>A0A2P8DYR4_9ACTN</name>
<dbReference type="GO" id="GO:0042803">
    <property type="term" value="F:protein homodimerization activity"/>
    <property type="evidence" value="ECO:0007669"/>
    <property type="project" value="InterPro"/>
</dbReference>
<dbReference type="RefSeq" id="WP_211300061.1">
    <property type="nucleotide sequence ID" value="NZ_PYGE01000010.1"/>
</dbReference>
<evidence type="ECO:0000256" key="7">
    <source>
        <dbReference type="ARBA" id="ARBA00053401"/>
    </source>
</evidence>
<evidence type="ECO:0000256" key="9">
    <source>
        <dbReference type="ARBA" id="ARBA00076414"/>
    </source>
</evidence>
<feature type="compositionally biased region" description="Basic and acidic residues" evidence="13">
    <location>
        <begin position="18"/>
        <end position="41"/>
    </location>
</feature>
<dbReference type="CDD" id="cd00446">
    <property type="entry name" value="GrpE"/>
    <property type="match status" value="1"/>
</dbReference>
<evidence type="ECO:0000313" key="15">
    <source>
        <dbReference type="Proteomes" id="UP000243528"/>
    </source>
</evidence>
<dbReference type="Pfam" id="PF01025">
    <property type="entry name" value="GrpE"/>
    <property type="match status" value="1"/>
</dbReference>
<evidence type="ECO:0000313" key="14">
    <source>
        <dbReference type="EMBL" id="PSL02352.1"/>
    </source>
</evidence>
<dbReference type="GO" id="GO:0006457">
    <property type="term" value="P:protein folding"/>
    <property type="evidence" value="ECO:0007669"/>
    <property type="project" value="InterPro"/>
</dbReference>
<dbReference type="PANTHER" id="PTHR21237">
    <property type="entry name" value="GRPE PROTEIN"/>
    <property type="match status" value="1"/>
</dbReference>
<dbReference type="Proteomes" id="UP000243528">
    <property type="component" value="Unassembled WGS sequence"/>
</dbReference>
<evidence type="ECO:0000256" key="8">
    <source>
        <dbReference type="ARBA" id="ARBA00072274"/>
    </source>
</evidence>
<keyword evidence="4 10" id="KW-0963">Cytoplasm</keyword>
<keyword evidence="6 10" id="KW-0143">Chaperone</keyword>
<dbReference type="GO" id="GO:0000774">
    <property type="term" value="F:adenyl-nucleotide exchange factor activity"/>
    <property type="evidence" value="ECO:0007669"/>
    <property type="project" value="InterPro"/>
</dbReference>
<evidence type="ECO:0000256" key="10">
    <source>
        <dbReference type="HAMAP-Rule" id="MF_01151"/>
    </source>
</evidence>
<dbReference type="EMBL" id="PYGE01000010">
    <property type="protein sequence ID" value="PSL02352.1"/>
    <property type="molecule type" value="Genomic_DNA"/>
</dbReference>
<dbReference type="Gene3D" id="3.90.20.20">
    <property type="match status" value="1"/>
</dbReference>
<reference evidence="14 15" key="1">
    <citation type="submission" date="2018-03" db="EMBL/GenBank/DDBJ databases">
        <title>Genomic Encyclopedia of Archaeal and Bacterial Type Strains, Phase II (KMG-II): from individual species to whole genera.</title>
        <authorList>
            <person name="Goeker M."/>
        </authorList>
    </citation>
    <scope>NUCLEOTIDE SEQUENCE [LARGE SCALE GENOMIC DNA]</scope>
    <source>
        <strain evidence="14 15">DSM 45211</strain>
    </source>
</reference>
<keyword evidence="5 10" id="KW-0346">Stress response</keyword>
<accession>A0A2P8DYR4</accession>
<comment type="subcellular location">
    <subcellularLocation>
        <location evidence="1 10">Cytoplasm</location>
    </subcellularLocation>
</comment>
<feature type="compositionally biased region" description="Low complexity" evidence="13">
    <location>
        <begin position="44"/>
        <end position="54"/>
    </location>
</feature>
<gene>
    <name evidence="10" type="primary">grpE</name>
    <name evidence="14" type="ORF">CLV30_1105</name>
</gene>
<evidence type="ECO:0000256" key="12">
    <source>
        <dbReference type="RuleBase" id="RU004478"/>
    </source>
</evidence>
<dbReference type="PRINTS" id="PR00773">
    <property type="entry name" value="GRPEPROTEIN"/>
</dbReference>